<dbReference type="EMBL" id="CP003557">
    <property type="protein sequence ID" value="AFN75342.1"/>
    <property type="molecule type" value="Genomic_DNA"/>
</dbReference>
<dbReference type="InterPro" id="IPR023586">
    <property type="entry name" value="Ile-tRNA-ligase_type2"/>
</dbReference>
<keyword evidence="6 15" id="KW-0436">Ligase</keyword>
<sequence length="1063" mass="123821">MFKQFDEKINYPKIEEEILKFWQKNKIFEKSIETRDANSHFTFYEGPPTVNGKPGIHHVMARTLKDLVCRYKTMKGFRIQRKAGWDTHGLPIEIALEKELGFTQKSDIEKYGVGKFNKKAKELVYHHIEMKEGWRTLTERMGYWINLDDPYITCTNEYIESVWWALSEYFKKGLIYKGFKIVPQCPHCETPLSSHELALGYKEVRDPNVYVKFKMKDEDASVLVWTTTPWTLISNVALAVGEDIDYVKIKTENHGALYLAKARLSVIKEDYEVLEELKGKDLLGREYAPLFDYIKVNKRAWYIVSGDFVSTEDGSGVVHIAPAFGADDYEVSMKYDLPFIQPVTKNGRFTEEVTDFAGRLIKSIKFETHEEKGVDPDIIRNLKERGLVYRATTDYLHSYPHCWRCDNPLIYYARDSWYIRTTQVAQRMIELNKTINWHPPEVGAGRFGNWLEENKDWSLSRDRYWGTPLPIWVNEDGDMFAVGSIAELKEGFVIRDGKKIAVKDLPEEEIDLHKPFVDEIKFEKDGKIYSRTPELIDVWFDSGAMPFAQFHYPFENKELFEKNYPADFICEGIDQTRGWFYTLHAIGAMLFDSITFKNVIVNELVLDKNGLKMSKSRGNTVDPFALFEKYGADSTRWYLVTTSPPWKPTLFDEDGIVEVQRKFFGTLVNTYSFFALYANIDKFTYKEDTIPYEERPEIDRWIISKLNALVEEYEKYMEDYDVTKAARAVSNFTIDQLSNWYVRRNRRRFWKSEINKNKLSAYQTLYECLLTISKLTAPFAPFIAEEIYLNLNSATKREEYESVHLAYYPKPGYRDKELETKMDVAQRVVYLARSIRAKNNLKVRQPLQKMMVYVDKDLRDALAKMKEVVLEEVNIKEMVILEDDADIVNKNAKPNFKTIGPKFGKLVKKLAEKIKELDKDSIARIEKGELVEIDVDGETVSVGREDVEIVSSEIEGWLVESEEGVTVAIDTELTEELIAEGYVREFVNRVQNMRKDLDFEVTDRINLYVNGDEKLIKYLNDFSDYITNEVLANTIMFNSEGGTVQEWELGDYKCKIGIEKALN</sequence>
<keyword evidence="7 15" id="KW-0479">Metal-binding</keyword>
<proteinExistence type="inferred from homology"/>
<dbReference type="Pfam" id="PF19302">
    <property type="entry name" value="DUF5915"/>
    <property type="match status" value="1"/>
</dbReference>
<evidence type="ECO:0000259" key="17">
    <source>
        <dbReference type="Pfam" id="PF08264"/>
    </source>
</evidence>
<dbReference type="NCBIfam" id="TIGR00392">
    <property type="entry name" value="ileS"/>
    <property type="match status" value="1"/>
</dbReference>
<dbReference type="CDD" id="cd07961">
    <property type="entry name" value="Anticodon_Ia_Ile_ABEc"/>
    <property type="match status" value="1"/>
</dbReference>
<dbReference type="Pfam" id="PF08264">
    <property type="entry name" value="Anticodon_1"/>
    <property type="match status" value="1"/>
</dbReference>
<evidence type="ECO:0000256" key="1">
    <source>
        <dbReference type="ARBA" id="ARBA00001947"/>
    </source>
</evidence>
<dbReference type="STRING" id="1191523.MROS_2112"/>
<evidence type="ECO:0000256" key="5">
    <source>
        <dbReference type="ARBA" id="ARBA00022490"/>
    </source>
</evidence>
<evidence type="ECO:0000256" key="15">
    <source>
        <dbReference type="HAMAP-Rule" id="MF_02003"/>
    </source>
</evidence>
<dbReference type="InterPro" id="IPR002301">
    <property type="entry name" value="Ile-tRNA-ligase"/>
</dbReference>
<dbReference type="Gene3D" id="3.40.50.620">
    <property type="entry name" value="HUPs"/>
    <property type="match status" value="2"/>
</dbReference>
<dbReference type="InterPro" id="IPR009008">
    <property type="entry name" value="Val/Leu/Ile-tRNA-synth_edit"/>
</dbReference>
<dbReference type="FunFam" id="3.40.50.620:FF:000063">
    <property type="entry name" value="Isoleucine--tRNA ligase"/>
    <property type="match status" value="1"/>
</dbReference>
<feature type="domain" description="Aminoacyl-tRNA synthetase class Ia" evidence="16">
    <location>
        <begin position="18"/>
        <end position="643"/>
    </location>
</feature>
<protein>
    <recommendedName>
        <fullName evidence="15">Isoleucine--tRNA ligase</fullName>
        <ecNumber evidence="15">6.1.1.5</ecNumber>
    </recommendedName>
    <alternativeName>
        <fullName evidence="15">Isoleucyl-tRNA synthetase</fullName>
        <shortName evidence="15">IleRS</shortName>
    </alternativeName>
</protein>
<dbReference type="SUPFAM" id="SSF47323">
    <property type="entry name" value="Anticodon-binding domain of a subclass of class I aminoacyl-tRNA synthetases"/>
    <property type="match status" value="2"/>
</dbReference>
<feature type="short sequence motif" description="'HIGH' region" evidence="15">
    <location>
        <begin position="48"/>
        <end position="58"/>
    </location>
</feature>
<dbReference type="Pfam" id="PF00133">
    <property type="entry name" value="tRNA-synt_1"/>
    <property type="match status" value="1"/>
</dbReference>
<dbReference type="GO" id="GO:0004822">
    <property type="term" value="F:isoleucine-tRNA ligase activity"/>
    <property type="evidence" value="ECO:0007669"/>
    <property type="project" value="UniProtKB-UniRule"/>
</dbReference>
<accession>I6YXP8</accession>
<dbReference type="Gene3D" id="1.10.730.10">
    <property type="entry name" value="Isoleucyl-tRNA Synthetase, Domain 1"/>
    <property type="match status" value="1"/>
</dbReference>
<feature type="binding site" evidence="15">
    <location>
        <position position="615"/>
    </location>
    <ligand>
        <name>ATP</name>
        <dbReference type="ChEBI" id="CHEBI:30616"/>
    </ligand>
</feature>
<keyword evidence="8 15" id="KW-0547">Nucleotide-binding</keyword>
<evidence type="ECO:0000256" key="11">
    <source>
        <dbReference type="ARBA" id="ARBA00022917"/>
    </source>
</evidence>
<evidence type="ECO:0000256" key="10">
    <source>
        <dbReference type="ARBA" id="ARBA00022840"/>
    </source>
</evidence>
<dbReference type="InterPro" id="IPR002300">
    <property type="entry name" value="aa-tRNA-synth_Ia"/>
</dbReference>
<evidence type="ECO:0000256" key="9">
    <source>
        <dbReference type="ARBA" id="ARBA00022833"/>
    </source>
</evidence>
<evidence type="ECO:0000313" key="18">
    <source>
        <dbReference type="EMBL" id="AFN75342.1"/>
    </source>
</evidence>
<dbReference type="InterPro" id="IPR009080">
    <property type="entry name" value="tRNAsynth_Ia_anticodon-bd"/>
</dbReference>
<dbReference type="RefSeq" id="WP_014856774.1">
    <property type="nucleotide sequence ID" value="NC_018178.1"/>
</dbReference>
<dbReference type="InterPro" id="IPR033709">
    <property type="entry name" value="Anticodon_Ile_ABEc"/>
</dbReference>
<feature type="short sequence motif" description="'KMSKS' region" evidence="15">
    <location>
        <begin position="612"/>
        <end position="616"/>
    </location>
</feature>
<dbReference type="PATRIC" id="fig|1191523.3.peg.2233"/>
<dbReference type="eggNOG" id="COG0060">
    <property type="taxonomic scope" value="Bacteria"/>
</dbReference>
<dbReference type="PANTHER" id="PTHR42780:SF1">
    <property type="entry name" value="ISOLEUCINE--TRNA LIGASE, CYTOPLASMIC"/>
    <property type="match status" value="1"/>
</dbReference>
<dbReference type="FunFam" id="3.40.50.620:FF:000075">
    <property type="entry name" value="Isoleucine--tRNA ligase"/>
    <property type="match status" value="1"/>
</dbReference>
<comment type="function">
    <text evidence="13 15">Catalyzes the attachment of isoleucine to tRNA(Ile). As IleRS can inadvertently accommodate and process structurally similar amino acids such as valine, to avoid such errors it has two additional distinct tRNA(Ile)-dependent editing activities. One activity is designated as 'pretransfer' editing and involves the hydrolysis of activated Val-AMP. The other activity is designated 'posttransfer' editing and involves deacylation of mischarged Val-tRNA(Ile).</text>
</comment>
<comment type="catalytic activity">
    <reaction evidence="14 15">
        <text>tRNA(Ile) + L-isoleucine + ATP = L-isoleucyl-tRNA(Ile) + AMP + diphosphate</text>
        <dbReference type="Rhea" id="RHEA:11060"/>
        <dbReference type="Rhea" id="RHEA-COMP:9666"/>
        <dbReference type="Rhea" id="RHEA-COMP:9695"/>
        <dbReference type="ChEBI" id="CHEBI:30616"/>
        <dbReference type="ChEBI" id="CHEBI:33019"/>
        <dbReference type="ChEBI" id="CHEBI:58045"/>
        <dbReference type="ChEBI" id="CHEBI:78442"/>
        <dbReference type="ChEBI" id="CHEBI:78528"/>
        <dbReference type="ChEBI" id="CHEBI:456215"/>
        <dbReference type="EC" id="6.1.1.5"/>
    </reaction>
</comment>
<keyword evidence="11 15" id="KW-0648">Protein biosynthesis</keyword>
<dbReference type="OrthoDB" id="9810365at2"/>
<keyword evidence="19" id="KW-1185">Reference proteome</keyword>
<evidence type="ECO:0000313" key="19">
    <source>
        <dbReference type="Proteomes" id="UP000009011"/>
    </source>
</evidence>
<comment type="cofactor">
    <cofactor evidence="1 15">
        <name>Zn(2+)</name>
        <dbReference type="ChEBI" id="CHEBI:29105"/>
    </cofactor>
</comment>
<dbReference type="GO" id="GO:0006428">
    <property type="term" value="P:isoleucyl-tRNA aminoacylation"/>
    <property type="evidence" value="ECO:0007669"/>
    <property type="project" value="UniProtKB-UniRule"/>
</dbReference>
<keyword evidence="5 15" id="KW-0963">Cytoplasm</keyword>
<comment type="similarity">
    <text evidence="3 15">Belongs to the class-I aminoacyl-tRNA synthetase family. IleS type 2 subfamily.</text>
</comment>
<feature type="domain" description="Methionyl/Valyl/Leucyl/Isoleucyl-tRNA synthetase anticodon-binding" evidence="17">
    <location>
        <begin position="699"/>
        <end position="849"/>
    </location>
</feature>
<evidence type="ECO:0000256" key="6">
    <source>
        <dbReference type="ARBA" id="ARBA00022598"/>
    </source>
</evidence>
<dbReference type="PRINTS" id="PR00984">
    <property type="entry name" value="TRNASYNTHILE"/>
</dbReference>
<evidence type="ECO:0000256" key="12">
    <source>
        <dbReference type="ARBA" id="ARBA00023146"/>
    </source>
</evidence>
<evidence type="ECO:0000256" key="4">
    <source>
        <dbReference type="ARBA" id="ARBA00011245"/>
    </source>
</evidence>
<gene>
    <name evidence="15" type="primary">ileS</name>
    <name evidence="18" type="ordered locus">MROS_2112</name>
</gene>
<dbReference type="KEGG" id="mro:MROS_2112"/>
<evidence type="ECO:0000259" key="16">
    <source>
        <dbReference type="Pfam" id="PF00133"/>
    </source>
</evidence>
<comment type="subcellular location">
    <subcellularLocation>
        <location evidence="2 15">Cytoplasm</location>
    </subcellularLocation>
</comment>
<keyword evidence="9 15" id="KW-0862">Zinc</keyword>
<evidence type="ECO:0000256" key="14">
    <source>
        <dbReference type="ARBA" id="ARBA00048359"/>
    </source>
</evidence>
<dbReference type="HOGENOM" id="CLU_001493_1_1_10"/>
<dbReference type="SUPFAM" id="SSF52374">
    <property type="entry name" value="Nucleotidylyl transferase"/>
    <property type="match status" value="1"/>
</dbReference>
<dbReference type="GO" id="GO:0005524">
    <property type="term" value="F:ATP binding"/>
    <property type="evidence" value="ECO:0007669"/>
    <property type="project" value="UniProtKB-UniRule"/>
</dbReference>
<evidence type="ECO:0000256" key="3">
    <source>
        <dbReference type="ARBA" id="ARBA00007078"/>
    </source>
</evidence>
<dbReference type="PANTHER" id="PTHR42780">
    <property type="entry name" value="SOLEUCYL-TRNA SYNTHETASE"/>
    <property type="match status" value="1"/>
</dbReference>
<evidence type="ECO:0000256" key="7">
    <source>
        <dbReference type="ARBA" id="ARBA00022723"/>
    </source>
</evidence>
<comment type="domain">
    <text evidence="15">IleRS has two distinct active sites: one for aminoacylation and one for editing. The misactivated valine is translocated from the active site to the editing site, which sterically excludes the correctly activated isoleucine. The single editing site contains two valyl binding pockets, one specific for each substrate (Val-AMP or Val-tRNA(Ile)).</text>
</comment>
<dbReference type="AlphaFoldDB" id="I6YXP8"/>
<evidence type="ECO:0000256" key="8">
    <source>
        <dbReference type="ARBA" id="ARBA00022741"/>
    </source>
</evidence>
<dbReference type="InterPro" id="IPR014729">
    <property type="entry name" value="Rossmann-like_a/b/a_fold"/>
</dbReference>
<dbReference type="GO" id="GO:0005737">
    <property type="term" value="C:cytoplasm"/>
    <property type="evidence" value="ECO:0007669"/>
    <property type="project" value="UniProtKB-SubCell"/>
</dbReference>
<keyword evidence="12 15" id="KW-0030">Aminoacyl-tRNA synthetase</keyword>
<dbReference type="GO" id="GO:0008270">
    <property type="term" value="F:zinc ion binding"/>
    <property type="evidence" value="ECO:0007669"/>
    <property type="project" value="UniProtKB-UniRule"/>
</dbReference>
<dbReference type="GO" id="GO:0002161">
    <property type="term" value="F:aminoacyl-tRNA deacylase activity"/>
    <property type="evidence" value="ECO:0007669"/>
    <property type="project" value="InterPro"/>
</dbReference>
<keyword evidence="10 15" id="KW-0067">ATP-binding</keyword>
<dbReference type="EC" id="6.1.1.5" evidence="15"/>
<name>I6YXP8_MELRP</name>
<evidence type="ECO:0000256" key="13">
    <source>
        <dbReference type="ARBA" id="ARBA00025217"/>
    </source>
</evidence>
<dbReference type="InterPro" id="IPR013155">
    <property type="entry name" value="M/V/L/I-tRNA-synth_anticd-bd"/>
</dbReference>
<evidence type="ECO:0000256" key="2">
    <source>
        <dbReference type="ARBA" id="ARBA00004496"/>
    </source>
</evidence>
<organism evidence="18 19">
    <name type="scientific">Melioribacter roseus (strain DSM 23840 / JCM 17771 / VKM B-2668 / P3M-2)</name>
    <dbReference type="NCBI Taxonomy" id="1191523"/>
    <lineage>
        <taxon>Bacteria</taxon>
        <taxon>Pseudomonadati</taxon>
        <taxon>Ignavibacteriota</taxon>
        <taxon>Ignavibacteria</taxon>
        <taxon>Ignavibacteriales</taxon>
        <taxon>Melioribacteraceae</taxon>
        <taxon>Melioribacter</taxon>
    </lineage>
</organism>
<dbReference type="SUPFAM" id="SSF50677">
    <property type="entry name" value="ValRS/IleRS/LeuRS editing domain"/>
    <property type="match status" value="1"/>
</dbReference>
<dbReference type="Proteomes" id="UP000009011">
    <property type="component" value="Chromosome"/>
</dbReference>
<dbReference type="HAMAP" id="MF_02003">
    <property type="entry name" value="Ile_tRNA_synth_type2"/>
    <property type="match status" value="1"/>
</dbReference>
<dbReference type="GO" id="GO:0000049">
    <property type="term" value="F:tRNA binding"/>
    <property type="evidence" value="ECO:0007669"/>
    <property type="project" value="InterPro"/>
</dbReference>
<reference evidence="18 19" key="1">
    <citation type="journal article" date="2013" name="PLoS ONE">
        <title>Genomic analysis of Melioribacter roseus, facultatively anaerobic organotrophic bacterium representing a novel deep lineage within Bacteriodetes/Chlorobi group.</title>
        <authorList>
            <person name="Kadnikov V.V."/>
            <person name="Mardanov A.V."/>
            <person name="Podosokorskaya O.A."/>
            <person name="Gavrilov S.N."/>
            <person name="Kublanov I.V."/>
            <person name="Beletsky A.V."/>
            <person name="Bonch-Osmolovskaya E.A."/>
            <person name="Ravin N.V."/>
        </authorList>
    </citation>
    <scope>NUCLEOTIDE SEQUENCE [LARGE SCALE GENOMIC DNA]</scope>
    <source>
        <strain evidence="19">JCM 17771 / P3M-2</strain>
    </source>
</reference>
<comment type="subunit">
    <text evidence="4 15">Monomer.</text>
</comment>